<dbReference type="Pfam" id="PF08568">
    <property type="entry name" value="Kinetochor_Ybp2"/>
    <property type="match status" value="1"/>
</dbReference>
<dbReference type="Proteomes" id="UP001166286">
    <property type="component" value="Unassembled WGS sequence"/>
</dbReference>
<dbReference type="GO" id="GO:0034599">
    <property type="term" value="P:cellular response to oxidative stress"/>
    <property type="evidence" value="ECO:0007669"/>
    <property type="project" value="InterPro"/>
</dbReference>
<evidence type="ECO:0008006" key="4">
    <source>
        <dbReference type="Google" id="ProtNLM"/>
    </source>
</evidence>
<evidence type="ECO:0000313" key="3">
    <source>
        <dbReference type="Proteomes" id="UP001166286"/>
    </source>
</evidence>
<dbReference type="EMBL" id="JAFEKC020000022">
    <property type="protein sequence ID" value="KAK0507637.1"/>
    <property type="molecule type" value="Genomic_DNA"/>
</dbReference>
<reference evidence="2" key="1">
    <citation type="submission" date="2023-03" db="EMBL/GenBank/DDBJ databases">
        <title>Complete genome of Cladonia borealis.</title>
        <authorList>
            <person name="Park H."/>
        </authorList>
    </citation>
    <scope>NUCLEOTIDE SEQUENCE</scope>
    <source>
        <strain evidence="2">ANT050790</strain>
    </source>
</reference>
<evidence type="ECO:0000313" key="2">
    <source>
        <dbReference type="EMBL" id="KAK0507637.1"/>
    </source>
</evidence>
<feature type="region of interest" description="Disordered" evidence="1">
    <location>
        <begin position="216"/>
        <end position="246"/>
    </location>
</feature>
<comment type="caution">
    <text evidence="2">The sequence shown here is derived from an EMBL/GenBank/DDBJ whole genome shotgun (WGS) entry which is preliminary data.</text>
</comment>
<dbReference type="GO" id="GO:0005737">
    <property type="term" value="C:cytoplasm"/>
    <property type="evidence" value="ECO:0007669"/>
    <property type="project" value="TreeGrafter"/>
</dbReference>
<organism evidence="2 3">
    <name type="scientific">Cladonia borealis</name>
    <dbReference type="NCBI Taxonomy" id="184061"/>
    <lineage>
        <taxon>Eukaryota</taxon>
        <taxon>Fungi</taxon>
        <taxon>Dikarya</taxon>
        <taxon>Ascomycota</taxon>
        <taxon>Pezizomycotina</taxon>
        <taxon>Lecanoromycetes</taxon>
        <taxon>OSLEUM clade</taxon>
        <taxon>Lecanoromycetidae</taxon>
        <taxon>Lecanorales</taxon>
        <taxon>Lecanorineae</taxon>
        <taxon>Cladoniaceae</taxon>
        <taxon>Cladonia</taxon>
    </lineage>
</organism>
<dbReference type="InterPro" id="IPR040347">
    <property type="entry name" value="YBP1/2"/>
</dbReference>
<dbReference type="PANTHER" id="PTHR28020">
    <property type="entry name" value="YAP1-BINDING PROTEIN 1-RELATED"/>
    <property type="match status" value="1"/>
</dbReference>
<sequence>MADNPLLTALPPQTDYISYLTILEYNLTADQLPTLHDILQDTTLTANIGWDLVHLLLPLLPASRECLQDVARLGNPREVVLKVTELLEEIGAEDEDEEDDDDEDEAAEDEAQEVAGKVEGLDINEDEGHKKEPDDLVHPALRAQTPQEATKPPSKATRFSALLEMLAILHPRIKTKYPSRFLSTSLQAILPAFMQVARRPEATEAVLSFIKELSGTKRPKLPPRKSSSSMLNHSARQSAPDPEGQDEALGIDEAALQTRLLQSFLTFVAEGYMTSMAVDEDVPGLAWASRYQEKLHPEKVIPGRRTYGDLFAEVEHLHERDTVVGQILALSRDLKISVEELLHGIAKPNEEEDEEMELPSHSNDVPLSRTGSIYLLSAMAASSALFDAPTASPSFKIVPDFAAILASALGDPATGSTGAEPEPLIDAVLFLGFLAIDAGHGMSTNNDTAYNNILQRLSLLSANMPSPALRYHAHVLTSSILHAHPSDHFRLAFIRDTLEHCPYENLKASAIGWLKEEILAADRYTQEKKDTIEETSIFSTPAALTTLGPFLCPDPDKLMQDQSISDSYATFQAYQAFYLAVLNLVYLLLSSPHLLSELQIATVVQEWGLPHLLSALLGAANDFRNYIEKGRLGYGDDEAKGAGLVSMDLVKMSISEVREAAEKADVQL</sequence>
<dbReference type="InterPro" id="IPR013877">
    <property type="entry name" value="YAP-bd/ALF4/Glomulin"/>
</dbReference>
<protein>
    <recommendedName>
        <fullName evidence="4">DUF1760-domain-containing protein</fullName>
    </recommendedName>
</protein>
<feature type="compositionally biased region" description="Acidic residues" evidence="1">
    <location>
        <begin position="89"/>
        <end position="112"/>
    </location>
</feature>
<dbReference type="PANTHER" id="PTHR28020:SF1">
    <property type="entry name" value="YAP1-BINDING PROTEIN 1-RELATED"/>
    <property type="match status" value="1"/>
</dbReference>
<feature type="region of interest" description="Disordered" evidence="1">
    <location>
        <begin position="89"/>
        <end position="136"/>
    </location>
</feature>
<feature type="compositionally biased region" description="Basic and acidic residues" evidence="1">
    <location>
        <begin position="126"/>
        <end position="136"/>
    </location>
</feature>
<proteinExistence type="predicted"/>
<evidence type="ECO:0000256" key="1">
    <source>
        <dbReference type="SAM" id="MobiDB-lite"/>
    </source>
</evidence>
<gene>
    <name evidence="2" type="ORF">JMJ35_009526</name>
</gene>
<keyword evidence="3" id="KW-1185">Reference proteome</keyword>
<dbReference type="AlphaFoldDB" id="A0AA39QR54"/>
<accession>A0AA39QR54</accession>
<name>A0AA39QR54_9LECA</name>